<proteinExistence type="inferred from homology"/>
<dbReference type="GO" id="GO:0016192">
    <property type="term" value="P:vesicle-mediated transport"/>
    <property type="evidence" value="ECO:0007669"/>
    <property type="project" value="TreeGrafter"/>
</dbReference>
<gene>
    <name evidence="2" type="ORF">HYDPIDRAFT_116556</name>
</gene>
<comment type="similarity">
    <text evidence="1">Belongs to the Rab GDI family.</text>
</comment>
<dbReference type="SUPFAM" id="SSF54373">
    <property type="entry name" value="FAD-linked reductases, C-terminal domain"/>
    <property type="match status" value="1"/>
</dbReference>
<dbReference type="PANTHER" id="PTHR11787">
    <property type="entry name" value="RAB GDP-DISSOCIATION INHIBITOR"/>
    <property type="match status" value="1"/>
</dbReference>
<sequence length="531" mass="57770">MENEFDVIVLGTGLSESISAAALARAGLKVAHIDPNAYYGADEATLTLDELCQWADTHTSSNFTLERESQSIQYQVQYRSPDILPHSKQYSLSLSPSVIPSVGPFISSLVSSGVARYGSFKLLGPVSLYHDGQFTSVPQNKESIFQDRTIPLIEKRRLMRFLMFASGDFENSPELQGKENIPFDEFLRQSFSLGENIAQVVIFALAYCNFSGESTLMALHRVRSCLRSTGRYGSSPFLVGYYGGSGEIAQGFCRSAAVNGGVYILGRRISNIVINEPLSPGDHDQESSYRYSVELDDFPDPLRSSCLLSSPSHVPDYLRLHATRIPTSDNCSPSASHHRVLAMARCIVIVDGAVSLPRLNGSDDVPHSEGESDSLLVVFPPGSLNHGSMISSVHVLTAGPGTMSAPTGKSIVHLSMPLYERGGSSKDLLDPYLAAMLSTSSPSAKPLFQLFYMQYFPSTDGGGRAGVTSDFCVSPALQPDIPQSADHAAQHAERSFWHVMQSVRPGLSLEKEQGIWTNVDIGNIGDEDPEW</sequence>
<dbReference type="PRINTS" id="PR00891">
    <property type="entry name" value="RABGDIREP"/>
</dbReference>
<dbReference type="Gene3D" id="3.30.519.10">
    <property type="entry name" value="Guanine Nucleotide Dissociation Inhibitor, domain 2"/>
    <property type="match status" value="1"/>
</dbReference>
<dbReference type="GO" id="GO:0005092">
    <property type="term" value="F:GDP-dissociation inhibitor activity"/>
    <property type="evidence" value="ECO:0007669"/>
    <property type="project" value="InterPro"/>
</dbReference>
<dbReference type="EMBL" id="KN839866">
    <property type="protein sequence ID" value="KIJ61059.1"/>
    <property type="molecule type" value="Genomic_DNA"/>
</dbReference>
<evidence type="ECO:0000256" key="1">
    <source>
        <dbReference type="ARBA" id="ARBA00005593"/>
    </source>
</evidence>
<dbReference type="InterPro" id="IPR036188">
    <property type="entry name" value="FAD/NAD-bd_sf"/>
</dbReference>
<dbReference type="OrthoDB" id="9446342at2759"/>
<evidence type="ECO:0008006" key="4">
    <source>
        <dbReference type="Google" id="ProtNLM"/>
    </source>
</evidence>
<dbReference type="AlphaFoldDB" id="A0A0C9V621"/>
<dbReference type="GO" id="GO:0005829">
    <property type="term" value="C:cytosol"/>
    <property type="evidence" value="ECO:0007669"/>
    <property type="project" value="TreeGrafter"/>
</dbReference>
<evidence type="ECO:0000313" key="3">
    <source>
        <dbReference type="Proteomes" id="UP000053820"/>
    </source>
</evidence>
<name>A0A0C9V621_9AGAM</name>
<dbReference type="SUPFAM" id="SSF51905">
    <property type="entry name" value="FAD/NAD(P)-binding domain"/>
    <property type="match status" value="1"/>
</dbReference>
<keyword evidence="3" id="KW-1185">Reference proteome</keyword>
<dbReference type="Proteomes" id="UP000053820">
    <property type="component" value="Unassembled WGS sequence"/>
</dbReference>
<protein>
    <recommendedName>
        <fullName evidence="4">Rab proteins geranylgeranyltransferase</fullName>
    </recommendedName>
</protein>
<reference evidence="2 3" key="1">
    <citation type="submission" date="2014-04" db="EMBL/GenBank/DDBJ databases">
        <title>Evolutionary Origins and Diversification of the Mycorrhizal Mutualists.</title>
        <authorList>
            <consortium name="DOE Joint Genome Institute"/>
            <consortium name="Mycorrhizal Genomics Consortium"/>
            <person name="Kohler A."/>
            <person name="Kuo A."/>
            <person name="Nagy L.G."/>
            <person name="Floudas D."/>
            <person name="Copeland A."/>
            <person name="Barry K.W."/>
            <person name="Cichocki N."/>
            <person name="Veneault-Fourrey C."/>
            <person name="LaButti K."/>
            <person name="Lindquist E.A."/>
            <person name="Lipzen A."/>
            <person name="Lundell T."/>
            <person name="Morin E."/>
            <person name="Murat C."/>
            <person name="Riley R."/>
            <person name="Ohm R."/>
            <person name="Sun H."/>
            <person name="Tunlid A."/>
            <person name="Henrissat B."/>
            <person name="Grigoriev I.V."/>
            <person name="Hibbett D.S."/>
            <person name="Martin F."/>
        </authorList>
    </citation>
    <scope>NUCLEOTIDE SEQUENCE [LARGE SCALE GENOMIC DNA]</scope>
    <source>
        <strain evidence="2 3">MD-312</strain>
    </source>
</reference>
<dbReference type="PANTHER" id="PTHR11787:SF4">
    <property type="entry name" value="CHM, RAB ESCORT PROTEIN 1"/>
    <property type="match status" value="1"/>
</dbReference>
<dbReference type="Gene3D" id="1.10.405.10">
    <property type="entry name" value="Guanine Nucleotide Dissociation Inhibitor, domain 1"/>
    <property type="match status" value="1"/>
</dbReference>
<dbReference type="GO" id="GO:0005968">
    <property type="term" value="C:Rab-protein geranylgeranyltransferase complex"/>
    <property type="evidence" value="ECO:0007669"/>
    <property type="project" value="TreeGrafter"/>
</dbReference>
<dbReference type="GO" id="GO:0005634">
    <property type="term" value="C:nucleus"/>
    <property type="evidence" value="ECO:0007669"/>
    <property type="project" value="TreeGrafter"/>
</dbReference>
<dbReference type="HOGENOM" id="CLU_021695_3_0_1"/>
<dbReference type="Pfam" id="PF00996">
    <property type="entry name" value="GDI"/>
    <property type="match status" value="1"/>
</dbReference>
<dbReference type="Gene3D" id="3.50.50.60">
    <property type="entry name" value="FAD/NAD(P)-binding domain"/>
    <property type="match status" value="1"/>
</dbReference>
<dbReference type="GO" id="GO:0007264">
    <property type="term" value="P:small GTPase-mediated signal transduction"/>
    <property type="evidence" value="ECO:0007669"/>
    <property type="project" value="InterPro"/>
</dbReference>
<organism evidence="2 3">
    <name type="scientific">Hydnomerulius pinastri MD-312</name>
    <dbReference type="NCBI Taxonomy" id="994086"/>
    <lineage>
        <taxon>Eukaryota</taxon>
        <taxon>Fungi</taxon>
        <taxon>Dikarya</taxon>
        <taxon>Basidiomycota</taxon>
        <taxon>Agaricomycotina</taxon>
        <taxon>Agaricomycetes</taxon>
        <taxon>Agaricomycetidae</taxon>
        <taxon>Boletales</taxon>
        <taxon>Boletales incertae sedis</taxon>
        <taxon>Leucogyrophana</taxon>
    </lineage>
</organism>
<evidence type="ECO:0000313" key="2">
    <source>
        <dbReference type="EMBL" id="KIJ61059.1"/>
    </source>
</evidence>
<accession>A0A0C9V621</accession>
<dbReference type="InterPro" id="IPR018203">
    <property type="entry name" value="GDP_dissociation_inhibitor"/>
</dbReference>